<dbReference type="InterPro" id="IPR003356">
    <property type="entry name" value="DNA_methylase_A-5"/>
</dbReference>
<dbReference type="PANTHER" id="PTHR33841">
    <property type="entry name" value="DNA METHYLTRANSFERASE YEEA-RELATED"/>
    <property type="match status" value="1"/>
</dbReference>
<evidence type="ECO:0000259" key="6">
    <source>
        <dbReference type="Pfam" id="PF02384"/>
    </source>
</evidence>
<feature type="domain" description="DNA methylase adenine-specific" evidence="6">
    <location>
        <begin position="383"/>
        <end position="580"/>
    </location>
</feature>
<evidence type="ECO:0000256" key="2">
    <source>
        <dbReference type="ARBA" id="ARBA00011900"/>
    </source>
</evidence>
<dbReference type="Pfam" id="PF18135">
    <property type="entry name" value="Type_ISP_C"/>
    <property type="match status" value="1"/>
</dbReference>
<keyword evidence="3 8" id="KW-0489">Methyltransferase</keyword>
<evidence type="ECO:0000256" key="5">
    <source>
        <dbReference type="ARBA" id="ARBA00047942"/>
    </source>
</evidence>
<feature type="domain" description="DNA methylase adenine-specific" evidence="6">
    <location>
        <begin position="300"/>
        <end position="342"/>
    </location>
</feature>
<dbReference type="PANTHER" id="PTHR33841:SF1">
    <property type="entry name" value="DNA METHYLTRANSFERASE A"/>
    <property type="match status" value="1"/>
</dbReference>
<dbReference type="PRINTS" id="PR00507">
    <property type="entry name" value="N12N6MTFRASE"/>
</dbReference>
<evidence type="ECO:0000313" key="9">
    <source>
        <dbReference type="Proteomes" id="UP000215405"/>
    </source>
</evidence>
<feature type="domain" description="Type ISP restriction-modification enzyme LLaBIII C-terminal specificity" evidence="7">
    <location>
        <begin position="705"/>
        <end position="1062"/>
    </location>
</feature>
<keyword evidence="4 8" id="KW-0808">Transferase</keyword>
<sequence>MNIEQFVAEVQRLYATGQATEHSYRAALGQLFDSLYDNVTSINEPTQGRSGRPDFVLLRGQNDGTQITVGHCEAKDIGLDISPRGLKDANKAQFERYRAALPNLVYTNGLEWRFYKNAELVTEIRIADFVMGIQPLPQNYDTLWHQLRDFAAERLQTIISAESLAKMMAGKALLMKDVLFKALRDDEELTSDLAGQFKAFKDQLIHDLDVAEFADIYSETIAYGMFAARLHDETKSTFSREEALTLLPKSNPFLRNLFSFVAGPNLNESLRRTIDELAEIFQATDLGELFANFGSFTQRNDPFIHFYETFLAEYNPAKRKARGVWYTPEPVVNFIVRAVDDVLKDEFGLKDGLADTSKITVDWDTGQQNAKGKPIIEKRDVHRVQILDPAAGTGTFLAEVVKQIAPHIKDVAPAAWHRYVEENLIPRLHGFELLMASYAMCHMKLDMMLTEMGYKPTGNPPRLNVYLTNTLEEPSPERQDLFMARWLSHEAQLADDVKKNTPIMCVIGNPPYSGESANKGDWIMRLMEAYKKEPGSNRKLKERNSKWINDDYVKFIRFAEHMIEKTGEGVLGFITNHGYLDNPTFRGMRWHLLKTFDKIWVIDLHGNAKKQEVSPDGSRDTNVFDIQQGVALIMAVKRRHAEKGVGQIKRGDVWGSREAKGVLLSKAGLELASDELDTENRYRMFYQVDGALLETYDLGFSLENLFPVHGNGIVTKRDCLNIHRTPNEVKEMVAALLSDSEADVRRKYRLPKDVRDWRYEWAQDDALAHSPDVPVRQIGYRLFDDRYIFYSGRSRGVVGWPVFNVMRHYLESENIGLLCSKAHNDATFAHSFVTRQPTEAIFFSATTGSNAMNFPLYLFKHVADDQIQAEGIANRSVNFDPAIRNAIEKAGTLEGGDVPDEVAIFDYIYGVLHCPAYRETYAEFLKIDFPRVPYPPSPEVFWDVSEKGGRLRRLHLMENDAVNDTPYQFQGEAPEGEDGVVGKPFFVEAGDGIGLIAINGTPKAPGQHFKNVPTIAWEFFIGGYQPAQKWLKDRKGRELNFDDLRHYQKIIKILSETDRIMETIEMPLAAQPAA</sequence>
<organism evidence="8 9">
    <name type="scientific">Notoacmeibacter marinus</name>
    <dbReference type="NCBI Taxonomy" id="1876515"/>
    <lineage>
        <taxon>Bacteria</taxon>
        <taxon>Pseudomonadati</taxon>
        <taxon>Pseudomonadota</taxon>
        <taxon>Alphaproteobacteria</taxon>
        <taxon>Hyphomicrobiales</taxon>
        <taxon>Notoacmeibacteraceae</taxon>
        <taxon>Notoacmeibacter</taxon>
    </lineage>
</organism>
<evidence type="ECO:0000256" key="3">
    <source>
        <dbReference type="ARBA" id="ARBA00022603"/>
    </source>
</evidence>
<evidence type="ECO:0000259" key="7">
    <source>
        <dbReference type="Pfam" id="PF18135"/>
    </source>
</evidence>
<comment type="caution">
    <text evidence="8">The sequence shown here is derived from an EMBL/GenBank/DDBJ whole genome shotgun (WGS) entry which is preliminary data.</text>
</comment>
<keyword evidence="9" id="KW-1185">Reference proteome</keyword>
<dbReference type="GO" id="GO:0009007">
    <property type="term" value="F:site-specific DNA-methyltransferase (adenine-specific) activity"/>
    <property type="evidence" value="ECO:0007669"/>
    <property type="project" value="UniProtKB-EC"/>
</dbReference>
<dbReference type="GO" id="GO:0008170">
    <property type="term" value="F:N-methyltransferase activity"/>
    <property type="evidence" value="ECO:0007669"/>
    <property type="project" value="InterPro"/>
</dbReference>
<reference evidence="9" key="1">
    <citation type="journal article" date="2017" name="Int. J. Syst. Evol. Microbiol.">
        <title>Notoacmeibacter marinus gen. nov., sp. nov., isolated from the gut of a limpet and proposal of Notoacmeibacteraceae fam. nov. in the order Rhizobiales of the class Alphaproteobacteria.</title>
        <authorList>
            <person name="Huang Z."/>
            <person name="Guo F."/>
            <person name="Lai Q."/>
        </authorList>
    </citation>
    <scope>NUCLEOTIDE SEQUENCE [LARGE SCALE GENOMIC DNA]</scope>
    <source>
        <strain evidence="9">XMTR2A4</strain>
    </source>
</reference>
<evidence type="ECO:0000256" key="1">
    <source>
        <dbReference type="ARBA" id="ARBA00006594"/>
    </source>
</evidence>
<dbReference type="GO" id="GO:0032259">
    <property type="term" value="P:methylation"/>
    <property type="evidence" value="ECO:0007669"/>
    <property type="project" value="UniProtKB-KW"/>
</dbReference>
<dbReference type="RefSeq" id="WP_094077356.1">
    <property type="nucleotide sequence ID" value="NZ_NBYO01000002.1"/>
</dbReference>
<dbReference type="Proteomes" id="UP000215405">
    <property type="component" value="Unassembled WGS sequence"/>
</dbReference>
<dbReference type="EMBL" id="NBYO01000002">
    <property type="protein sequence ID" value="OXT00531.1"/>
    <property type="molecule type" value="Genomic_DNA"/>
</dbReference>
<protein>
    <recommendedName>
        <fullName evidence="2">site-specific DNA-methyltransferase (adenine-specific)</fullName>
        <ecNumber evidence="2">2.1.1.72</ecNumber>
    </recommendedName>
</protein>
<dbReference type="GO" id="GO:0003677">
    <property type="term" value="F:DNA binding"/>
    <property type="evidence" value="ECO:0007669"/>
    <property type="project" value="InterPro"/>
</dbReference>
<gene>
    <name evidence="8" type="ORF">B7H23_10485</name>
</gene>
<dbReference type="AlphaFoldDB" id="A0A231UXI9"/>
<accession>A0A231UXI9</accession>
<name>A0A231UXI9_9HYPH</name>
<evidence type="ECO:0000256" key="4">
    <source>
        <dbReference type="ARBA" id="ARBA00022679"/>
    </source>
</evidence>
<dbReference type="InterPro" id="IPR041635">
    <property type="entry name" value="Type_ISP_LLaBIII_C"/>
</dbReference>
<dbReference type="SUPFAM" id="SSF53335">
    <property type="entry name" value="S-adenosyl-L-methionine-dependent methyltransferases"/>
    <property type="match status" value="1"/>
</dbReference>
<dbReference type="InterPro" id="IPR050953">
    <property type="entry name" value="N4_N6_ade-DNA_methylase"/>
</dbReference>
<proteinExistence type="inferred from homology"/>
<dbReference type="InterPro" id="IPR029063">
    <property type="entry name" value="SAM-dependent_MTases_sf"/>
</dbReference>
<dbReference type="Pfam" id="PF02384">
    <property type="entry name" value="N6_Mtase"/>
    <property type="match status" value="2"/>
</dbReference>
<evidence type="ECO:0000313" key="8">
    <source>
        <dbReference type="EMBL" id="OXT00531.1"/>
    </source>
</evidence>
<comment type="similarity">
    <text evidence="1">Belongs to the N(4)/N(6)-methyltransferase family.</text>
</comment>
<comment type="catalytic activity">
    <reaction evidence="5">
        <text>a 2'-deoxyadenosine in DNA + S-adenosyl-L-methionine = an N(6)-methyl-2'-deoxyadenosine in DNA + S-adenosyl-L-homocysteine + H(+)</text>
        <dbReference type="Rhea" id="RHEA:15197"/>
        <dbReference type="Rhea" id="RHEA-COMP:12418"/>
        <dbReference type="Rhea" id="RHEA-COMP:12419"/>
        <dbReference type="ChEBI" id="CHEBI:15378"/>
        <dbReference type="ChEBI" id="CHEBI:57856"/>
        <dbReference type="ChEBI" id="CHEBI:59789"/>
        <dbReference type="ChEBI" id="CHEBI:90615"/>
        <dbReference type="ChEBI" id="CHEBI:90616"/>
        <dbReference type="EC" id="2.1.1.72"/>
    </reaction>
</comment>
<dbReference type="Gene3D" id="3.40.50.150">
    <property type="entry name" value="Vaccinia Virus protein VP39"/>
    <property type="match status" value="1"/>
</dbReference>
<dbReference type="EC" id="2.1.1.72" evidence="2"/>